<accession>X1QI24</accession>
<gene>
    <name evidence="2" type="ORF">S06H3_60081</name>
</gene>
<name>X1QI24_9ZZZZ</name>
<dbReference type="Pfam" id="PF09643">
    <property type="entry name" value="YopX"/>
    <property type="match status" value="1"/>
</dbReference>
<dbReference type="Gene3D" id="2.30.30.290">
    <property type="entry name" value="YopX-like domains"/>
    <property type="match status" value="1"/>
</dbReference>
<feature type="domain" description="YopX protein" evidence="1">
    <location>
        <begin position="79"/>
        <end position="100"/>
    </location>
</feature>
<sequence length="104" mass="12187">SPDSRTIHRSFRQARHGDLQRDILRYTRFNWRVDDHPANHTNLVCICEIYWDDKEHAFRQRGNFDSGGGWTGNLNFEDARADKNEIEVIGNIYENPELLKANDG</sequence>
<evidence type="ECO:0000259" key="1">
    <source>
        <dbReference type="Pfam" id="PF09643"/>
    </source>
</evidence>
<dbReference type="AlphaFoldDB" id="X1QI24"/>
<dbReference type="SUPFAM" id="SSF159006">
    <property type="entry name" value="YopX-like"/>
    <property type="match status" value="1"/>
</dbReference>
<dbReference type="InterPro" id="IPR019096">
    <property type="entry name" value="YopX_protein"/>
</dbReference>
<protein>
    <recommendedName>
        <fullName evidence="1">YopX protein domain-containing protein</fullName>
    </recommendedName>
</protein>
<comment type="caution">
    <text evidence="2">The sequence shown here is derived from an EMBL/GenBank/DDBJ whole genome shotgun (WGS) entry which is preliminary data.</text>
</comment>
<evidence type="ECO:0000313" key="2">
    <source>
        <dbReference type="EMBL" id="GAI54451.1"/>
    </source>
</evidence>
<feature type="non-terminal residue" evidence="2">
    <location>
        <position position="1"/>
    </location>
</feature>
<dbReference type="InterPro" id="IPR023385">
    <property type="entry name" value="YopX-like_C"/>
</dbReference>
<reference evidence="2" key="1">
    <citation type="journal article" date="2014" name="Front. Microbiol.">
        <title>High frequency of phylogenetically diverse reductive dehalogenase-homologous genes in deep subseafloor sedimentary metagenomes.</title>
        <authorList>
            <person name="Kawai M."/>
            <person name="Futagami T."/>
            <person name="Toyoda A."/>
            <person name="Takaki Y."/>
            <person name="Nishi S."/>
            <person name="Hori S."/>
            <person name="Arai W."/>
            <person name="Tsubouchi T."/>
            <person name="Morono Y."/>
            <person name="Uchiyama I."/>
            <person name="Ito T."/>
            <person name="Fujiyama A."/>
            <person name="Inagaki F."/>
            <person name="Takami H."/>
        </authorList>
    </citation>
    <scope>NUCLEOTIDE SEQUENCE</scope>
    <source>
        <strain evidence="2">Expedition CK06-06</strain>
    </source>
</reference>
<organism evidence="2">
    <name type="scientific">marine sediment metagenome</name>
    <dbReference type="NCBI Taxonomy" id="412755"/>
    <lineage>
        <taxon>unclassified sequences</taxon>
        <taxon>metagenomes</taxon>
        <taxon>ecological metagenomes</taxon>
    </lineage>
</organism>
<proteinExistence type="predicted"/>
<dbReference type="EMBL" id="BARV01039144">
    <property type="protein sequence ID" value="GAI54451.1"/>
    <property type="molecule type" value="Genomic_DNA"/>
</dbReference>